<comment type="caution">
    <text evidence="1">The sequence shown here is derived from an EMBL/GenBank/DDBJ whole genome shotgun (WGS) entry which is preliminary data.</text>
</comment>
<evidence type="ECO:0000313" key="2">
    <source>
        <dbReference type="Proteomes" id="UP000037069"/>
    </source>
</evidence>
<name>A0A0L0BX07_LUCCU</name>
<protein>
    <submittedName>
        <fullName evidence="1">Uncharacterized protein</fullName>
    </submittedName>
</protein>
<sequence>MLIDAPLSSNPSKLIRKPSDHLDLYALQFPVFCVERDSTGFLTLPWRFSEHLRHVVVTTPNICQIVYPMQVFTVEHLRDECKDIPEMFFGENLHWHLQIPDSVNYYHTHYYRRQTLEENPIFFEEDGLYHTSSFLELFSSLYYLLVSIMSSRIKPAYALGLCPMEIPLCNWGIGGGGIL</sequence>
<gene>
    <name evidence="1" type="ORF">FF38_10617</name>
</gene>
<dbReference type="EMBL" id="JRES01001209">
    <property type="protein sequence ID" value="KNC24572.1"/>
    <property type="molecule type" value="Genomic_DNA"/>
</dbReference>
<accession>A0A0L0BX07</accession>
<proteinExistence type="predicted"/>
<reference evidence="1 2" key="1">
    <citation type="journal article" date="2015" name="Nat. Commun.">
        <title>Lucilia cuprina genome unlocks parasitic fly biology to underpin future interventions.</title>
        <authorList>
            <person name="Anstead C.A."/>
            <person name="Korhonen P.K."/>
            <person name="Young N.D."/>
            <person name="Hall R.S."/>
            <person name="Jex A.R."/>
            <person name="Murali S.C."/>
            <person name="Hughes D.S."/>
            <person name="Lee S.F."/>
            <person name="Perry T."/>
            <person name="Stroehlein A.J."/>
            <person name="Ansell B.R."/>
            <person name="Breugelmans B."/>
            <person name="Hofmann A."/>
            <person name="Qu J."/>
            <person name="Dugan S."/>
            <person name="Lee S.L."/>
            <person name="Chao H."/>
            <person name="Dinh H."/>
            <person name="Han Y."/>
            <person name="Doddapaneni H.V."/>
            <person name="Worley K.C."/>
            <person name="Muzny D.M."/>
            <person name="Ioannidis P."/>
            <person name="Waterhouse R.M."/>
            <person name="Zdobnov E.M."/>
            <person name="James P.J."/>
            <person name="Bagnall N.H."/>
            <person name="Kotze A.C."/>
            <person name="Gibbs R.A."/>
            <person name="Richards S."/>
            <person name="Batterham P."/>
            <person name="Gasser R.B."/>
        </authorList>
    </citation>
    <scope>NUCLEOTIDE SEQUENCE [LARGE SCALE GENOMIC DNA]</scope>
    <source>
        <strain evidence="1 2">LS</strain>
        <tissue evidence="1">Full body</tissue>
    </source>
</reference>
<evidence type="ECO:0000313" key="1">
    <source>
        <dbReference type="EMBL" id="KNC24572.1"/>
    </source>
</evidence>
<dbReference type="Proteomes" id="UP000037069">
    <property type="component" value="Unassembled WGS sequence"/>
</dbReference>
<organism evidence="1 2">
    <name type="scientific">Lucilia cuprina</name>
    <name type="common">Green bottle fly</name>
    <name type="synonym">Australian sheep blowfly</name>
    <dbReference type="NCBI Taxonomy" id="7375"/>
    <lineage>
        <taxon>Eukaryota</taxon>
        <taxon>Metazoa</taxon>
        <taxon>Ecdysozoa</taxon>
        <taxon>Arthropoda</taxon>
        <taxon>Hexapoda</taxon>
        <taxon>Insecta</taxon>
        <taxon>Pterygota</taxon>
        <taxon>Neoptera</taxon>
        <taxon>Endopterygota</taxon>
        <taxon>Diptera</taxon>
        <taxon>Brachycera</taxon>
        <taxon>Muscomorpha</taxon>
        <taxon>Oestroidea</taxon>
        <taxon>Calliphoridae</taxon>
        <taxon>Luciliinae</taxon>
        <taxon>Lucilia</taxon>
    </lineage>
</organism>
<keyword evidence="2" id="KW-1185">Reference proteome</keyword>
<dbReference type="AlphaFoldDB" id="A0A0L0BX07"/>